<keyword evidence="1" id="KW-1133">Transmembrane helix</keyword>
<dbReference type="InterPro" id="IPR035919">
    <property type="entry name" value="EAL_sf"/>
</dbReference>
<dbReference type="InterPro" id="IPR043128">
    <property type="entry name" value="Rev_trsase/Diguanyl_cyclase"/>
</dbReference>
<dbReference type="InterPro" id="IPR050706">
    <property type="entry name" value="Cyclic-di-GMP_PDE-like"/>
</dbReference>
<evidence type="ECO:0000256" key="1">
    <source>
        <dbReference type="SAM" id="Phobius"/>
    </source>
</evidence>
<dbReference type="CDD" id="cd01948">
    <property type="entry name" value="EAL"/>
    <property type="match status" value="1"/>
</dbReference>
<dbReference type="PANTHER" id="PTHR33121:SF71">
    <property type="entry name" value="OXYGEN SENSOR PROTEIN DOSP"/>
    <property type="match status" value="1"/>
</dbReference>
<dbReference type="PROSITE" id="PS50883">
    <property type="entry name" value="EAL"/>
    <property type="match status" value="1"/>
</dbReference>
<evidence type="ECO:0000313" key="4">
    <source>
        <dbReference type="EMBL" id="MBM6818695.1"/>
    </source>
</evidence>
<dbReference type="RefSeq" id="WP_204571981.1">
    <property type="nucleotide sequence ID" value="NZ_JACJLL010000020.1"/>
</dbReference>
<dbReference type="Pfam" id="PF00563">
    <property type="entry name" value="EAL"/>
    <property type="match status" value="1"/>
</dbReference>
<keyword evidence="1" id="KW-0812">Transmembrane</keyword>
<sequence length="760" mass="87701">MKDNFQINRKLIIIAIIFMFIFIVASTALINIILDNDVKLTSDVHFKQATLQLEKDISLLRSTTEKISENDKIIEIFANNPSFEQLDNEEKSIIMEQINLYEQNLESSKFVDTINLINLSGDYLFSKGMTYNNFKLTDRPWFKEEYLSLNEHNFITEMHKDFSTGKDTIAIVSFIYTEDKTELLGAAVLDMFVEDLLSGLESNFYIGDLQAIATKEQNVDKLIEENNNNNKYYIKYANNILSNGNGILFLFDKDSIKNDSLVKPLLIATKIIVILVGLIILISLIISIKVAFRPALQSIDKLKKLMGNLSDTDDNVSLDNMDEFKQLEVISAGLGKSFDNKIQSLIYHDTLTGLANRKKLTLICKELIEKNKEFALIFIDLNKFKKVNDIFGHSVGDQLLVTFSNIIKETLGEKGELIRYSGDEFIIIYRDFKGDSQFIDYYENEIIPKFKDPIEIQEGIKITIEFSSGIAVYPRDGGNLEDLINKSDFMMYTSKSNDTPYKLLFFNDNIYRNMIYIETLKNQLKHSIENNELIIKYQPIFDKNKYIVKAEALIRWNNKVLGMIRPDNFIHYAEETREIIPIGYWIIESVCKFINKNQLKISIGINVSPIQLLELDFIEKVTRILNKYNVETNKIYFEITESVLLEDSEIVKNNILSLRKLGIAIALDDFGTGYASFSYLKKYKLDILKIDKLFIDNASDNEFVIVGYIKRISNLLNMKVVIEGVETEEQFNELKNIGCNFFQGYYLSKVLEEDELLKLL</sequence>
<dbReference type="SUPFAM" id="SSF55073">
    <property type="entry name" value="Nucleotide cyclase"/>
    <property type="match status" value="1"/>
</dbReference>
<dbReference type="PROSITE" id="PS50887">
    <property type="entry name" value="GGDEF"/>
    <property type="match status" value="1"/>
</dbReference>
<organism evidence="4 5">
    <name type="scientific">Clostridium saudiense</name>
    <dbReference type="NCBI Taxonomy" id="1414720"/>
    <lineage>
        <taxon>Bacteria</taxon>
        <taxon>Bacillati</taxon>
        <taxon>Bacillota</taxon>
        <taxon>Clostridia</taxon>
        <taxon>Eubacteriales</taxon>
        <taxon>Clostridiaceae</taxon>
        <taxon>Clostridium</taxon>
    </lineage>
</organism>
<dbReference type="PANTHER" id="PTHR33121">
    <property type="entry name" value="CYCLIC DI-GMP PHOSPHODIESTERASE PDEF"/>
    <property type="match status" value="1"/>
</dbReference>
<dbReference type="CDD" id="cd01949">
    <property type="entry name" value="GGDEF"/>
    <property type="match status" value="1"/>
</dbReference>
<dbReference type="InterPro" id="IPR001633">
    <property type="entry name" value="EAL_dom"/>
</dbReference>
<proteinExistence type="predicted"/>
<dbReference type="SUPFAM" id="SSF141868">
    <property type="entry name" value="EAL domain-like"/>
    <property type="match status" value="1"/>
</dbReference>
<comment type="caution">
    <text evidence="4">The sequence shown here is derived from an EMBL/GenBank/DDBJ whole genome shotgun (WGS) entry which is preliminary data.</text>
</comment>
<evidence type="ECO:0000259" key="3">
    <source>
        <dbReference type="PROSITE" id="PS50887"/>
    </source>
</evidence>
<feature type="transmembrane region" description="Helical" evidence="1">
    <location>
        <begin position="271"/>
        <end position="292"/>
    </location>
</feature>
<dbReference type="Gene3D" id="3.30.450.20">
    <property type="entry name" value="PAS domain"/>
    <property type="match status" value="1"/>
</dbReference>
<evidence type="ECO:0000313" key="5">
    <source>
        <dbReference type="Proteomes" id="UP000767334"/>
    </source>
</evidence>
<dbReference type="Gene3D" id="3.20.20.450">
    <property type="entry name" value="EAL domain"/>
    <property type="match status" value="1"/>
</dbReference>
<feature type="transmembrane region" description="Helical" evidence="1">
    <location>
        <begin position="12"/>
        <end position="34"/>
    </location>
</feature>
<dbReference type="Pfam" id="PF00990">
    <property type="entry name" value="GGDEF"/>
    <property type="match status" value="1"/>
</dbReference>
<gene>
    <name evidence="4" type="ORF">H6A19_04945</name>
</gene>
<dbReference type="CDD" id="cd18773">
    <property type="entry name" value="PDC1_HK_sensor"/>
    <property type="match status" value="1"/>
</dbReference>
<feature type="domain" description="EAL" evidence="2">
    <location>
        <begin position="517"/>
        <end position="760"/>
    </location>
</feature>
<reference evidence="4 5" key="1">
    <citation type="journal article" date="2021" name="Sci. Rep.">
        <title>The distribution of antibiotic resistance genes in chicken gut microbiota commensals.</title>
        <authorList>
            <person name="Juricova H."/>
            <person name="Matiasovicova J."/>
            <person name="Kubasova T."/>
            <person name="Cejkova D."/>
            <person name="Rychlik I."/>
        </authorList>
    </citation>
    <scope>NUCLEOTIDE SEQUENCE [LARGE SCALE GENOMIC DNA]</scope>
    <source>
        <strain evidence="4 5">An435</strain>
    </source>
</reference>
<dbReference type="SMART" id="SM00267">
    <property type="entry name" value="GGDEF"/>
    <property type="match status" value="1"/>
</dbReference>
<keyword evidence="5" id="KW-1185">Reference proteome</keyword>
<feature type="domain" description="GGDEF" evidence="3">
    <location>
        <begin position="372"/>
        <end position="508"/>
    </location>
</feature>
<dbReference type="EMBL" id="JACJLL010000020">
    <property type="protein sequence ID" value="MBM6818695.1"/>
    <property type="molecule type" value="Genomic_DNA"/>
</dbReference>
<accession>A0ABS2FDS8</accession>
<evidence type="ECO:0000259" key="2">
    <source>
        <dbReference type="PROSITE" id="PS50883"/>
    </source>
</evidence>
<dbReference type="InterPro" id="IPR000160">
    <property type="entry name" value="GGDEF_dom"/>
</dbReference>
<dbReference type="SMART" id="SM00052">
    <property type="entry name" value="EAL"/>
    <property type="match status" value="1"/>
</dbReference>
<dbReference type="Proteomes" id="UP000767334">
    <property type="component" value="Unassembled WGS sequence"/>
</dbReference>
<protein>
    <submittedName>
        <fullName evidence="4">EAL domain-containing protein</fullName>
    </submittedName>
</protein>
<dbReference type="NCBIfam" id="TIGR00254">
    <property type="entry name" value="GGDEF"/>
    <property type="match status" value="1"/>
</dbReference>
<keyword evidence="1" id="KW-0472">Membrane</keyword>
<dbReference type="InterPro" id="IPR029787">
    <property type="entry name" value="Nucleotide_cyclase"/>
</dbReference>
<dbReference type="Gene3D" id="3.30.70.270">
    <property type="match status" value="1"/>
</dbReference>
<name>A0ABS2FDS8_9CLOT</name>